<dbReference type="PROSITE" id="PS00135">
    <property type="entry name" value="TRYPSIN_SER"/>
    <property type="match status" value="1"/>
</dbReference>
<keyword evidence="7" id="KW-0865">Zymogen</keyword>
<dbReference type="AlphaFoldDB" id="A0A9Q0MS13"/>
<proteinExistence type="inferred from homology"/>
<dbReference type="Gene3D" id="3.50.4.10">
    <property type="entry name" value="Hepatocyte Growth Factor"/>
    <property type="match status" value="1"/>
</dbReference>
<feature type="domain" description="Peptidase S1" evidence="12">
    <location>
        <begin position="179"/>
        <end position="419"/>
    </location>
</feature>
<dbReference type="InterPro" id="IPR001314">
    <property type="entry name" value="Peptidase_S1A"/>
</dbReference>
<evidence type="ECO:0000256" key="5">
    <source>
        <dbReference type="ARBA" id="ARBA00022801"/>
    </source>
</evidence>
<evidence type="ECO:0000259" key="12">
    <source>
        <dbReference type="PROSITE" id="PS50240"/>
    </source>
</evidence>
<comment type="caution">
    <text evidence="13">The sequence shown here is derived from an EMBL/GenBank/DDBJ whole genome shotgun (WGS) entry which is preliminary data.</text>
</comment>
<dbReference type="SUPFAM" id="SSF50494">
    <property type="entry name" value="Trypsin-like serine proteases"/>
    <property type="match status" value="1"/>
</dbReference>
<dbReference type="InterPro" id="IPR001254">
    <property type="entry name" value="Trypsin_dom"/>
</dbReference>
<dbReference type="PROSITE" id="PS50240">
    <property type="entry name" value="TRYPSIN_DOM"/>
    <property type="match status" value="1"/>
</dbReference>
<organism evidence="13 14">
    <name type="scientific">Pseudolycoriella hygida</name>
    <dbReference type="NCBI Taxonomy" id="35572"/>
    <lineage>
        <taxon>Eukaryota</taxon>
        <taxon>Metazoa</taxon>
        <taxon>Ecdysozoa</taxon>
        <taxon>Arthropoda</taxon>
        <taxon>Hexapoda</taxon>
        <taxon>Insecta</taxon>
        <taxon>Pterygota</taxon>
        <taxon>Neoptera</taxon>
        <taxon>Endopterygota</taxon>
        <taxon>Diptera</taxon>
        <taxon>Nematocera</taxon>
        <taxon>Sciaroidea</taxon>
        <taxon>Sciaridae</taxon>
        <taxon>Pseudolycoriella</taxon>
    </lineage>
</organism>
<comment type="similarity">
    <text evidence="10">Belongs to the peptidase S1 family. CLIP subfamily.</text>
</comment>
<gene>
    <name evidence="13" type="primary">Hayan</name>
    <name evidence="13" type="ORF">Bhyg_09711</name>
</gene>
<keyword evidence="8" id="KW-1015">Disulfide bond</keyword>
<evidence type="ECO:0000256" key="10">
    <source>
        <dbReference type="ARBA" id="ARBA00024195"/>
    </source>
</evidence>
<keyword evidence="5 11" id="KW-0378">Hydrolase</keyword>
<dbReference type="OrthoDB" id="6357057at2759"/>
<dbReference type="EMBL" id="WJQU01000003">
    <property type="protein sequence ID" value="KAJ6636985.1"/>
    <property type="molecule type" value="Genomic_DNA"/>
</dbReference>
<dbReference type="Pfam" id="PF00089">
    <property type="entry name" value="Trypsin"/>
    <property type="match status" value="1"/>
</dbReference>
<dbReference type="CDD" id="cd00190">
    <property type="entry name" value="Tryp_SPc"/>
    <property type="match status" value="1"/>
</dbReference>
<name>A0A9Q0MS13_9DIPT</name>
<protein>
    <submittedName>
        <fullName evidence="13">Serine protease Hayan</fullName>
    </submittedName>
</protein>
<keyword evidence="2" id="KW-0964">Secreted</keyword>
<keyword evidence="9" id="KW-0325">Glycoprotein</keyword>
<feature type="non-terminal residue" evidence="13">
    <location>
        <position position="1"/>
    </location>
</feature>
<evidence type="ECO:0000256" key="11">
    <source>
        <dbReference type="RuleBase" id="RU363034"/>
    </source>
</evidence>
<dbReference type="SMART" id="SM00020">
    <property type="entry name" value="Tryp_SPc"/>
    <property type="match status" value="1"/>
</dbReference>
<dbReference type="Gene3D" id="2.40.10.10">
    <property type="entry name" value="Trypsin-like serine proteases"/>
    <property type="match status" value="1"/>
</dbReference>
<keyword evidence="14" id="KW-1185">Reference proteome</keyword>
<evidence type="ECO:0000256" key="8">
    <source>
        <dbReference type="ARBA" id="ARBA00023157"/>
    </source>
</evidence>
<accession>A0A9Q0MS13</accession>
<keyword evidence="4" id="KW-0732">Signal</keyword>
<dbReference type="InterPro" id="IPR018114">
    <property type="entry name" value="TRYPSIN_HIS"/>
</dbReference>
<feature type="non-terminal residue" evidence="13">
    <location>
        <position position="421"/>
    </location>
</feature>
<dbReference type="GO" id="GO:0006508">
    <property type="term" value="P:proteolysis"/>
    <property type="evidence" value="ECO:0007669"/>
    <property type="project" value="UniProtKB-KW"/>
</dbReference>
<evidence type="ECO:0000313" key="14">
    <source>
        <dbReference type="Proteomes" id="UP001151699"/>
    </source>
</evidence>
<evidence type="ECO:0000256" key="4">
    <source>
        <dbReference type="ARBA" id="ARBA00022729"/>
    </source>
</evidence>
<dbReference type="Proteomes" id="UP001151699">
    <property type="component" value="Chromosome X"/>
</dbReference>
<evidence type="ECO:0000313" key="13">
    <source>
        <dbReference type="EMBL" id="KAJ6636985.1"/>
    </source>
</evidence>
<dbReference type="PRINTS" id="PR00722">
    <property type="entry name" value="CHYMOTRYPSIN"/>
</dbReference>
<dbReference type="PROSITE" id="PS00134">
    <property type="entry name" value="TRYPSIN_HIS"/>
    <property type="match status" value="1"/>
</dbReference>
<dbReference type="InterPro" id="IPR051487">
    <property type="entry name" value="Ser/Thr_Proteases_Immune/Dev"/>
</dbReference>
<evidence type="ECO:0000256" key="2">
    <source>
        <dbReference type="ARBA" id="ARBA00022525"/>
    </source>
</evidence>
<sequence length="421" mass="46964">LLCSIQLTECNCDESSNECRNPDCTRFAWNNHEDGTCWLKNGQGDAFYSGHGGSCGYVTAEKNVVYGVSWVIADQGRIRWSHHCDMSGETIEVRRTSGDQCGAACLSRHDCIGFAWKNDNCWLKSPGYPIIDYTNTGGVCGEVIGRSSYSASSTGRSDGLRKSERACNDFTEIASHYRIVSGDLAQRNDFPWMAAFYYPEDENDIMKNLEFRCGGTIISDYYILTAAHCLDGIEPSIVRLGTHILNHSKKTDLRVESCTKHPNFMFDTRKNDIGLVKVRERITFNMKILPACLRKDLNDLPQNKVLLVTGWGYDGENIVSNFLRKISLVTVDIQRCKADYSKHGSEHRNQIDNGQYCAQDQNNQHDACGGDSGGPLQIIESKLATVVGVVSWGADCDGSTPGIYSRVAYYLDWIEDVVWGN</sequence>
<dbReference type="GO" id="GO:0004252">
    <property type="term" value="F:serine-type endopeptidase activity"/>
    <property type="evidence" value="ECO:0007669"/>
    <property type="project" value="InterPro"/>
</dbReference>
<evidence type="ECO:0000256" key="9">
    <source>
        <dbReference type="ARBA" id="ARBA00023180"/>
    </source>
</evidence>
<keyword evidence="6 11" id="KW-0720">Serine protease</keyword>
<comment type="subcellular location">
    <subcellularLocation>
        <location evidence="1">Secreted</location>
    </subcellularLocation>
</comment>
<keyword evidence="3 11" id="KW-0645">Protease</keyword>
<dbReference type="InterPro" id="IPR033116">
    <property type="entry name" value="TRYPSIN_SER"/>
</dbReference>
<evidence type="ECO:0000256" key="6">
    <source>
        <dbReference type="ARBA" id="ARBA00022825"/>
    </source>
</evidence>
<dbReference type="PANTHER" id="PTHR24256">
    <property type="entry name" value="TRYPTASE-RELATED"/>
    <property type="match status" value="1"/>
</dbReference>
<evidence type="ECO:0000256" key="7">
    <source>
        <dbReference type="ARBA" id="ARBA00023145"/>
    </source>
</evidence>
<dbReference type="FunFam" id="2.40.10.10:FF:000146">
    <property type="entry name" value="Serine protease 53"/>
    <property type="match status" value="1"/>
</dbReference>
<dbReference type="InterPro" id="IPR009003">
    <property type="entry name" value="Peptidase_S1_PA"/>
</dbReference>
<evidence type="ECO:0000256" key="3">
    <source>
        <dbReference type="ARBA" id="ARBA00022670"/>
    </source>
</evidence>
<dbReference type="GO" id="GO:0005576">
    <property type="term" value="C:extracellular region"/>
    <property type="evidence" value="ECO:0007669"/>
    <property type="project" value="UniProtKB-SubCell"/>
</dbReference>
<reference evidence="13" key="1">
    <citation type="submission" date="2022-07" db="EMBL/GenBank/DDBJ databases">
        <authorList>
            <person name="Trinca V."/>
            <person name="Uliana J.V.C."/>
            <person name="Torres T.T."/>
            <person name="Ward R.J."/>
            <person name="Monesi N."/>
        </authorList>
    </citation>
    <scope>NUCLEOTIDE SEQUENCE</scope>
    <source>
        <strain evidence="13">HSMRA1968</strain>
        <tissue evidence="13">Whole embryos</tissue>
    </source>
</reference>
<dbReference type="InterPro" id="IPR043504">
    <property type="entry name" value="Peptidase_S1_PA_chymotrypsin"/>
</dbReference>
<evidence type="ECO:0000256" key="1">
    <source>
        <dbReference type="ARBA" id="ARBA00004613"/>
    </source>
</evidence>